<feature type="compositionally biased region" description="Gly residues" evidence="1">
    <location>
        <begin position="32"/>
        <end position="44"/>
    </location>
</feature>
<name>A0A2H3D740_ARMGA</name>
<evidence type="ECO:0000256" key="1">
    <source>
        <dbReference type="SAM" id="MobiDB-lite"/>
    </source>
</evidence>
<evidence type="ECO:0000313" key="3">
    <source>
        <dbReference type="Proteomes" id="UP000217790"/>
    </source>
</evidence>
<feature type="compositionally biased region" description="Polar residues" evidence="1">
    <location>
        <begin position="108"/>
        <end position="139"/>
    </location>
</feature>
<feature type="region of interest" description="Disordered" evidence="1">
    <location>
        <begin position="1"/>
        <end position="75"/>
    </location>
</feature>
<protein>
    <submittedName>
        <fullName evidence="2">Uncharacterized protein</fullName>
    </submittedName>
</protein>
<organism evidence="2 3">
    <name type="scientific">Armillaria gallica</name>
    <name type="common">Bulbous honey fungus</name>
    <name type="synonym">Armillaria bulbosa</name>
    <dbReference type="NCBI Taxonomy" id="47427"/>
    <lineage>
        <taxon>Eukaryota</taxon>
        <taxon>Fungi</taxon>
        <taxon>Dikarya</taxon>
        <taxon>Basidiomycota</taxon>
        <taxon>Agaricomycotina</taxon>
        <taxon>Agaricomycetes</taxon>
        <taxon>Agaricomycetidae</taxon>
        <taxon>Agaricales</taxon>
        <taxon>Marasmiineae</taxon>
        <taxon>Physalacriaceae</taxon>
        <taxon>Armillaria</taxon>
    </lineage>
</organism>
<sequence length="194" mass="21211">MIGLTSKDPTDQKAKLISSGTFRPEARPNHGSGHGTCQGCGAGPIGTTPPPTISNKKNGRALSNTGLARQRGQAEPVKIRDTWSVFSQLEGTTCAGALPLFSQWTDDSSFTPEHSHFSPQSQIQQLQSTPEESPSVHSHVQQRRWVSISHPLTSYRQNSISARMVDKCIRLDSIPSIPRQRQRICSRTVLRATG</sequence>
<dbReference type="EMBL" id="KZ293663">
    <property type="protein sequence ID" value="PBK91039.1"/>
    <property type="molecule type" value="Genomic_DNA"/>
</dbReference>
<dbReference type="AlphaFoldDB" id="A0A2H3D740"/>
<dbReference type="InParanoid" id="A0A2H3D740"/>
<keyword evidence="3" id="KW-1185">Reference proteome</keyword>
<dbReference type="Proteomes" id="UP000217790">
    <property type="component" value="Unassembled WGS sequence"/>
</dbReference>
<evidence type="ECO:0000313" key="2">
    <source>
        <dbReference type="EMBL" id="PBK91039.1"/>
    </source>
</evidence>
<proteinExistence type="predicted"/>
<reference evidence="3" key="1">
    <citation type="journal article" date="2017" name="Nat. Ecol. Evol.">
        <title>Genome expansion and lineage-specific genetic innovations in the forest pathogenic fungi Armillaria.</title>
        <authorList>
            <person name="Sipos G."/>
            <person name="Prasanna A.N."/>
            <person name="Walter M.C."/>
            <person name="O'Connor E."/>
            <person name="Balint B."/>
            <person name="Krizsan K."/>
            <person name="Kiss B."/>
            <person name="Hess J."/>
            <person name="Varga T."/>
            <person name="Slot J."/>
            <person name="Riley R."/>
            <person name="Boka B."/>
            <person name="Rigling D."/>
            <person name="Barry K."/>
            <person name="Lee J."/>
            <person name="Mihaltcheva S."/>
            <person name="LaButti K."/>
            <person name="Lipzen A."/>
            <person name="Waldron R."/>
            <person name="Moloney N.M."/>
            <person name="Sperisen C."/>
            <person name="Kredics L."/>
            <person name="Vagvoelgyi C."/>
            <person name="Patrignani A."/>
            <person name="Fitzpatrick D."/>
            <person name="Nagy I."/>
            <person name="Doyle S."/>
            <person name="Anderson J.B."/>
            <person name="Grigoriev I.V."/>
            <person name="Gueldener U."/>
            <person name="Muensterkoetter M."/>
            <person name="Nagy L.G."/>
        </authorList>
    </citation>
    <scope>NUCLEOTIDE SEQUENCE [LARGE SCALE GENOMIC DNA]</scope>
    <source>
        <strain evidence="3">Ar21-2</strain>
    </source>
</reference>
<gene>
    <name evidence="2" type="ORF">ARMGADRAFT_285826</name>
</gene>
<accession>A0A2H3D740</accession>
<dbReference type="OrthoDB" id="10615807at2759"/>
<feature type="region of interest" description="Disordered" evidence="1">
    <location>
        <begin position="108"/>
        <end position="140"/>
    </location>
</feature>